<dbReference type="RefSeq" id="WP_039810798.1">
    <property type="nucleotide sequence ID" value="NZ_UGRY01000002.1"/>
</dbReference>
<reference evidence="3 4" key="1">
    <citation type="submission" date="2018-06" db="EMBL/GenBank/DDBJ databases">
        <authorList>
            <consortium name="Pathogen Informatics"/>
            <person name="Doyle S."/>
        </authorList>
    </citation>
    <scope>NUCLEOTIDE SEQUENCE [LARGE SCALE GENOMIC DNA]</scope>
    <source>
        <strain evidence="3 4">NCTC1934</strain>
    </source>
</reference>
<dbReference type="Proteomes" id="UP000255467">
    <property type="component" value="Unassembled WGS sequence"/>
</dbReference>
<dbReference type="InterPro" id="IPR052336">
    <property type="entry name" value="MlaD_Phospholipid_Transporter"/>
</dbReference>
<evidence type="ECO:0000259" key="2">
    <source>
        <dbReference type="Pfam" id="PF02470"/>
    </source>
</evidence>
<dbReference type="PANTHER" id="PTHR33371">
    <property type="entry name" value="INTERMEMBRANE PHOSPHOLIPID TRANSPORT SYSTEM BINDING PROTEIN MLAD-RELATED"/>
    <property type="match status" value="1"/>
</dbReference>
<name>A0A378YLT3_9NOCA</name>
<sequence>MPNYGMPGVAVDRGRAMKVGAVAVAVVLAVTAAWYGIRAMTADTGLRISLHTEQIGDGVLAGTQVRLDGVLVGKVVEITPAARGTQRIALQLDESRLYGLDDSLLVDYAPQNLFGISEIELRRGAGGAPLRTGTEIDLTGAESAAVYDATMGSLLRSMSQVGDTVLTPQLATVIAQVAADVEAFTPLAQAIVTASRTVVDNQKMPPSQLFGNLGPAFDGGGRFAGAAVEVVDVIRSIERLQQDRESYDHGVDIVVNKLLPTLSETLGQAGTQLSATTDTLAAILSVLARMVPAPQRTAAELTELLHRLRAAMPDTPNGPVLNVEVDLRGVPAVAVPLLGAGGGR</sequence>
<evidence type="ECO:0000313" key="4">
    <source>
        <dbReference type="Proteomes" id="UP000255467"/>
    </source>
</evidence>
<dbReference type="STRING" id="1406858.GCA_000710895_04854"/>
<dbReference type="PANTHER" id="PTHR33371:SF4">
    <property type="entry name" value="INTERMEMBRANE PHOSPHOLIPID TRANSPORT SYSTEM BINDING PROTEIN MLAD"/>
    <property type="match status" value="1"/>
</dbReference>
<accession>A0A378YLT3</accession>
<feature type="transmembrane region" description="Helical" evidence="1">
    <location>
        <begin position="20"/>
        <end position="37"/>
    </location>
</feature>
<gene>
    <name evidence="3" type="ORF">NCTC1934_03037</name>
</gene>
<keyword evidence="1" id="KW-0472">Membrane</keyword>
<evidence type="ECO:0000256" key="1">
    <source>
        <dbReference type="SAM" id="Phobius"/>
    </source>
</evidence>
<organism evidence="3 4">
    <name type="scientific">Nocardia otitidiscaviarum</name>
    <dbReference type="NCBI Taxonomy" id="1823"/>
    <lineage>
        <taxon>Bacteria</taxon>
        <taxon>Bacillati</taxon>
        <taxon>Actinomycetota</taxon>
        <taxon>Actinomycetes</taxon>
        <taxon>Mycobacteriales</taxon>
        <taxon>Nocardiaceae</taxon>
        <taxon>Nocardia</taxon>
    </lineage>
</organism>
<dbReference type="EMBL" id="UGRY01000002">
    <property type="protein sequence ID" value="SUA77467.1"/>
    <property type="molecule type" value="Genomic_DNA"/>
</dbReference>
<proteinExistence type="predicted"/>
<dbReference type="AlphaFoldDB" id="A0A378YLT3"/>
<dbReference type="Pfam" id="PF02470">
    <property type="entry name" value="MlaD"/>
    <property type="match status" value="1"/>
</dbReference>
<feature type="domain" description="Mce/MlaD" evidence="2">
    <location>
        <begin position="46"/>
        <end position="123"/>
    </location>
</feature>
<dbReference type="InterPro" id="IPR003399">
    <property type="entry name" value="Mce/MlaD"/>
</dbReference>
<protein>
    <submittedName>
        <fullName evidence="3">Virulence factor Mce family protein</fullName>
    </submittedName>
</protein>
<evidence type="ECO:0000313" key="3">
    <source>
        <dbReference type="EMBL" id="SUA77467.1"/>
    </source>
</evidence>
<dbReference type="OrthoDB" id="4367361at2"/>
<keyword evidence="1" id="KW-1133">Transmembrane helix</keyword>
<keyword evidence="4" id="KW-1185">Reference proteome</keyword>
<keyword evidence="1" id="KW-0812">Transmembrane</keyword>